<sequence>MERFKVSVKVNNDAFFIWLPKAATLTGIRDILSERHGIKMGRKAYFICLKKNGSPKIPLCEEKDICIEDVIDAEKTLEIKGELEPNWADIIEKNSLECGLFFTDEGLKCSARKAFKIIKHPKDTLRRPITSDQEVICKTEIDNISVKNLFVTTNLCVNLPYVPISAKLGGAYQSNFIDHYNKKKFETYYKSIRIHAIFPMSELEVEPTEEFISAVDEALNSKNCRNSLEQVTKEFGQFWCKKLGIGGCILYVKKGGSNSYEIDNDKNKEGFINSCIGGSVGRGRNQRIAETNEYTHAYFQCRGGLEKNYHEHGMSGWITSLEDYKTWEVAAISDVHSIFDILDEERRIKVAMKLKKRIIYSKVEKLEFRMDISKSKPHVYKIPVEYNLSNYQIFVTEMKDDNSDTIFASRVHYISDKDQPVILLHRLGSLNKTPKYQIFSINLGWIVLGTSTMLNLLEQKLDFESGESQITTKNEYCSAIIPSRLLNPNESLLATCVSRSTNLQEDYATSKYVTRSHFVYNDKNGVIKACAFCYDLERKELVYQLDGLNTKFSINYSIITGVETKKFGQAQIKRQRGKEGIHKKRFEIEFDKSQQMSLSCPQSPFFVNLVLDKCPKSCPHGVFNITTTYAEFKFINSDYLGSSLKNKQIAYFLV</sequence>
<dbReference type="Proteomes" id="UP000789508">
    <property type="component" value="Unassembled WGS sequence"/>
</dbReference>
<dbReference type="Pfam" id="PF22693">
    <property type="entry name" value="MACPF_1"/>
    <property type="match status" value="1"/>
</dbReference>
<evidence type="ECO:0000313" key="2">
    <source>
        <dbReference type="EMBL" id="CAG8525510.1"/>
    </source>
</evidence>
<dbReference type="OrthoDB" id="2409217at2759"/>
<dbReference type="AlphaFoldDB" id="A0A9N9AED2"/>
<evidence type="ECO:0000313" key="3">
    <source>
        <dbReference type="Proteomes" id="UP000789508"/>
    </source>
</evidence>
<protein>
    <submittedName>
        <fullName evidence="2">2783_t:CDS:1</fullName>
    </submittedName>
</protein>
<accession>A0A9N9AED2</accession>
<evidence type="ECO:0000259" key="1">
    <source>
        <dbReference type="Pfam" id="PF22693"/>
    </source>
</evidence>
<dbReference type="InterPro" id="IPR054586">
    <property type="entry name" value="MACPF_1_fungal"/>
</dbReference>
<dbReference type="EMBL" id="CAJVPS010001130">
    <property type="protein sequence ID" value="CAG8525510.1"/>
    <property type="molecule type" value="Genomic_DNA"/>
</dbReference>
<organism evidence="2 3">
    <name type="scientific">Ambispora leptoticha</name>
    <dbReference type="NCBI Taxonomy" id="144679"/>
    <lineage>
        <taxon>Eukaryota</taxon>
        <taxon>Fungi</taxon>
        <taxon>Fungi incertae sedis</taxon>
        <taxon>Mucoromycota</taxon>
        <taxon>Glomeromycotina</taxon>
        <taxon>Glomeromycetes</taxon>
        <taxon>Archaeosporales</taxon>
        <taxon>Ambisporaceae</taxon>
        <taxon>Ambispora</taxon>
    </lineage>
</organism>
<keyword evidence="3" id="KW-1185">Reference proteome</keyword>
<gene>
    <name evidence="2" type="ORF">ALEPTO_LOCUS4682</name>
</gene>
<comment type="caution">
    <text evidence="2">The sequence shown here is derived from an EMBL/GenBank/DDBJ whole genome shotgun (WGS) entry which is preliminary data.</text>
</comment>
<name>A0A9N9AED2_9GLOM</name>
<proteinExistence type="predicted"/>
<reference evidence="2" key="1">
    <citation type="submission" date="2021-06" db="EMBL/GenBank/DDBJ databases">
        <authorList>
            <person name="Kallberg Y."/>
            <person name="Tangrot J."/>
            <person name="Rosling A."/>
        </authorList>
    </citation>
    <scope>NUCLEOTIDE SEQUENCE</scope>
    <source>
        <strain evidence="2">FL130A</strain>
    </source>
</reference>
<feature type="domain" description="MACPF-like" evidence="1">
    <location>
        <begin position="176"/>
        <end position="349"/>
    </location>
</feature>